<sequence>MKDIQVDADGNFRCWSCGGRNFSEKRTRRAKIIGLTAGVATVGVAGAAAPLVAKKRLYCQGCGEYSKMGNAQPYAAPASRVKPAAPVDQSIADRAERLAWQRSQPVRHRPSTEASKMEGKFLEVKKPIRKVQD</sequence>
<protein>
    <submittedName>
        <fullName evidence="2">Uncharacterized protein</fullName>
    </submittedName>
</protein>
<dbReference type="AlphaFoldDB" id="H5U5G0"/>
<keyword evidence="1" id="KW-0472">Membrane</keyword>
<gene>
    <name evidence="2" type="ORF">GOSPT_118_00450</name>
</gene>
<comment type="caution">
    <text evidence="2">The sequence shown here is derived from an EMBL/GenBank/DDBJ whole genome shotgun (WGS) entry which is preliminary data.</text>
</comment>
<organism evidence="2 3">
    <name type="scientific">Gordonia sputi NBRC 100414</name>
    <dbReference type="NCBI Taxonomy" id="1089453"/>
    <lineage>
        <taxon>Bacteria</taxon>
        <taxon>Bacillati</taxon>
        <taxon>Actinomycetota</taxon>
        <taxon>Actinomycetes</taxon>
        <taxon>Mycobacteriales</taxon>
        <taxon>Gordoniaceae</taxon>
        <taxon>Gordonia</taxon>
    </lineage>
</organism>
<name>H5U5G0_9ACTN</name>
<reference evidence="2 3" key="1">
    <citation type="submission" date="2012-02" db="EMBL/GenBank/DDBJ databases">
        <title>Whole genome shotgun sequence of Gordonia sputi NBRC 100414.</title>
        <authorList>
            <person name="Yoshida I."/>
            <person name="Hosoyama A."/>
            <person name="Tsuchikane K."/>
            <person name="Katsumata H."/>
            <person name="Yamazaki S."/>
            <person name="Fujita N."/>
        </authorList>
    </citation>
    <scope>NUCLEOTIDE SEQUENCE [LARGE SCALE GENOMIC DNA]</scope>
    <source>
        <strain evidence="2 3">NBRC 100414</strain>
    </source>
</reference>
<dbReference type="Proteomes" id="UP000005845">
    <property type="component" value="Unassembled WGS sequence"/>
</dbReference>
<proteinExistence type="predicted"/>
<evidence type="ECO:0000256" key="1">
    <source>
        <dbReference type="SAM" id="Phobius"/>
    </source>
</evidence>
<keyword evidence="3" id="KW-1185">Reference proteome</keyword>
<dbReference type="EMBL" id="BAFC01000116">
    <property type="protein sequence ID" value="GAB40968.1"/>
    <property type="molecule type" value="Genomic_DNA"/>
</dbReference>
<evidence type="ECO:0000313" key="3">
    <source>
        <dbReference type="Proteomes" id="UP000005845"/>
    </source>
</evidence>
<keyword evidence="1" id="KW-0812">Transmembrane</keyword>
<accession>H5U5G0</accession>
<dbReference type="RefSeq" id="WP_005208069.1">
    <property type="nucleotide sequence ID" value="NZ_BAFC01000116.1"/>
</dbReference>
<keyword evidence="1" id="KW-1133">Transmembrane helix</keyword>
<evidence type="ECO:0000313" key="2">
    <source>
        <dbReference type="EMBL" id="GAB40968.1"/>
    </source>
</evidence>
<feature type="transmembrane region" description="Helical" evidence="1">
    <location>
        <begin position="32"/>
        <end position="53"/>
    </location>
</feature>